<name>A0A9P3QQN5_LISMN</name>
<evidence type="ECO:0000313" key="2">
    <source>
        <dbReference type="Proteomes" id="UP000840567"/>
    </source>
</evidence>
<sequence length="73" mass="8349">MLKGGEIMTLCLLVEVNADFSEAVLFDIEKQENTTVLLSKNDYESLSTITASTDEEIFLEIDMFKKQIVWNNQ</sequence>
<reference evidence="1 2" key="1">
    <citation type="journal article" date="2018" name="Genome Biol.">
        <title>SKESA: strategic k-mer extension for scrupulous assemblies.</title>
        <authorList>
            <person name="Souvorov A."/>
            <person name="Agarwala R."/>
            <person name="Lipman D.J."/>
        </authorList>
    </citation>
    <scope>NUCLEOTIDE SEQUENCE [LARGE SCALE GENOMIC DNA]</scope>
    <source>
        <strain evidence="1">Sam_F526FDD3-C0F7-43DB-B204-E231FEF9C926</strain>
    </source>
</reference>
<evidence type="ECO:0000313" key="1">
    <source>
        <dbReference type="EMBL" id="HAA8491754.1"/>
    </source>
</evidence>
<protein>
    <submittedName>
        <fullName evidence="1">Uncharacterized protein</fullName>
    </submittedName>
</protein>
<dbReference type="RefSeq" id="WP_140443320.1">
    <property type="nucleotide sequence ID" value="NZ_JPCL01000004.1"/>
</dbReference>
<gene>
    <name evidence="1" type="ORF">GHO09_14755</name>
</gene>
<dbReference type="AlphaFoldDB" id="A0A9P3QQN5"/>
<dbReference type="Proteomes" id="UP000840567">
    <property type="component" value="Unassembled WGS sequence"/>
</dbReference>
<dbReference type="EMBL" id="DAAEQL010000013">
    <property type="protein sequence ID" value="HAA8491754.1"/>
    <property type="molecule type" value="Genomic_DNA"/>
</dbReference>
<organism evidence="1 2">
    <name type="scientific">Listeria monocytogenes</name>
    <dbReference type="NCBI Taxonomy" id="1639"/>
    <lineage>
        <taxon>Bacteria</taxon>
        <taxon>Bacillati</taxon>
        <taxon>Bacillota</taxon>
        <taxon>Bacilli</taxon>
        <taxon>Bacillales</taxon>
        <taxon>Listeriaceae</taxon>
        <taxon>Listeria</taxon>
    </lineage>
</organism>
<proteinExistence type="predicted"/>
<accession>A0A9P3QQN5</accession>
<comment type="caution">
    <text evidence="1">The sequence shown here is derived from an EMBL/GenBank/DDBJ whole genome shotgun (WGS) entry which is preliminary data.</text>
</comment>